<evidence type="ECO:0000313" key="4">
    <source>
        <dbReference type="Proteomes" id="UP000623269"/>
    </source>
</evidence>
<organism evidence="3 4">
    <name type="scientific">Mobilitalea sibirica</name>
    <dbReference type="NCBI Taxonomy" id="1462919"/>
    <lineage>
        <taxon>Bacteria</taxon>
        <taxon>Bacillati</taxon>
        <taxon>Bacillota</taxon>
        <taxon>Clostridia</taxon>
        <taxon>Lachnospirales</taxon>
        <taxon>Lachnospiraceae</taxon>
        <taxon>Mobilitalea</taxon>
    </lineage>
</organism>
<dbReference type="Pfam" id="PF07866">
    <property type="entry name" value="DUF1653"/>
    <property type="match status" value="1"/>
</dbReference>
<feature type="domain" description="DUF1653" evidence="2">
    <location>
        <begin position="22"/>
        <end position="59"/>
    </location>
</feature>
<keyword evidence="4" id="KW-1185">Reference proteome</keyword>
<feature type="compositionally biased region" description="Low complexity" evidence="1">
    <location>
        <begin position="97"/>
        <end position="109"/>
    </location>
</feature>
<evidence type="ECO:0000256" key="1">
    <source>
        <dbReference type="SAM" id="MobiDB-lite"/>
    </source>
</evidence>
<dbReference type="AlphaFoldDB" id="A0A8J7KRW4"/>
<feature type="compositionally biased region" description="Basic and acidic residues" evidence="1">
    <location>
        <begin position="68"/>
        <end position="77"/>
    </location>
</feature>
<name>A0A8J7KRW4_9FIRM</name>
<dbReference type="RefSeq" id="WP_197659930.1">
    <property type="nucleotide sequence ID" value="NZ_JAEAGR010000002.1"/>
</dbReference>
<comment type="caution">
    <text evidence="3">The sequence shown here is derived from an EMBL/GenBank/DDBJ whole genome shotgun (WGS) entry which is preliminary data.</text>
</comment>
<dbReference type="InterPro" id="IPR023387">
    <property type="entry name" value="DUF1653-like_dom"/>
</dbReference>
<dbReference type="Proteomes" id="UP000623269">
    <property type="component" value="Unassembled WGS sequence"/>
</dbReference>
<protein>
    <submittedName>
        <fullName evidence="3">DUF1653 domain-containing protein</fullName>
    </submittedName>
</protein>
<gene>
    <name evidence="3" type="ORF">I5677_02160</name>
</gene>
<dbReference type="InterPro" id="IPR037135">
    <property type="entry name" value="DUF1653-like_dom_sf"/>
</dbReference>
<feature type="region of interest" description="Disordered" evidence="1">
    <location>
        <begin position="68"/>
        <end position="109"/>
    </location>
</feature>
<evidence type="ECO:0000313" key="3">
    <source>
        <dbReference type="EMBL" id="MBH1939696.1"/>
    </source>
</evidence>
<dbReference type="Gene3D" id="2.30.30.320">
    <property type="entry name" value="DUF1653-like domain"/>
    <property type="match status" value="1"/>
</dbReference>
<sequence>MKQDKLPKQGDIFKLDVDKPCQIVTNALHSQTGENMVVYQELYGDFLTYVEPLALFLSKKNNASKDELCADNNHNETDNNLTVQSNSSIKSSDNKSNENNSNESNTDNTIENVDNIKSVQEGVNTLLMDFLEAPSYNKKLEIITSNRKHMSNRLINDMAVSLDCTVEDGPLENRIKELIYCLQAMARFEDRRLR</sequence>
<reference evidence="3" key="1">
    <citation type="submission" date="2020-12" db="EMBL/GenBank/DDBJ databases">
        <title>M. sibirica DSM 26468T genome.</title>
        <authorList>
            <person name="Thieme N."/>
            <person name="Rettenmaier R."/>
            <person name="Zverlov V."/>
            <person name="Liebl W."/>
        </authorList>
    </citation>
    <scope>NUCLEOTIDE SEQUENCE</scope>
    <source>
        <strain evidence="3">DSM 26468</strain>
    </source>
</reference>
<dbReference type="EMBL" id="JAEAGR010000002">
    <property type="protein sequence ID" value="MBH1939696.1"/>
    <property type="molecule type" value="Genomic_DNA"/>
</dbReference>
<proteinExistence type="predicted"/>
<evidence type="ECO:0000259" key="2">
    <source>
        <dbReference type="Pfam" id="PF07866"/>
    </source>
</evidence>
<accession>A0A8J7KRW4</accession>